<protein>
    <submittedName>
        <fullName evidence="2">Uncharacterized protein</fullName>
    </submittedName>
</protein>
<name>A0AAV1TL21_9STRA</name>
<reference evidence="2" key="1">
    <citation type="submission" date="2024-01" db="EMBL/GenBank/DDBJ databases">
        <authorList>
            <person name="Webb A."/>
        </authorList>
    </citation>
    <scope>NUCLEOTIDE SEQUENCE</scope>
    <source>
        <strain evidence="2">Pm1</strain>
    </source>
</reference>
<evidence type="ECO:0000313" key="3">
    <source>
        <dbReference type="Proteomes" id="UP001162060"/>
    </source>
</evidence>
<dbReference type="Proteomes" id="UP001162060">
    <property type="component" value="Unassembled WGS sequence"/>
</dbReference>
<dbReference type="AlphaFoldDB" id="A0AAV1TL21"/>
<accession>A0AAV1TL21</accession>
<feature type="compositionally biased region" description="Acidic residues" evidence="1">
    <location>
        <begin position="58"/>
        <end position="71"/>
    </location>
</feature>
<evidence type="ECO:0000313" key="2">
    <source>
        <dbReference type="EMBL" id="CAK7922056.1"/>
    </source>
</evidence>
<gene>
    <name evidence="2" type="ORF">PM001_LOCUS7436</name>
</gene>
<feature type="compositionally biased region" description="Basic and acidic residues" evidence="1">
    <location>
        <begin position="36"/>
        <end position="57"/>
    </location>
</feature>
<proteinExistence type="predicted"/>
<organism evidence="2 3">
    <name type="scientific">Peronospora matthiolae</name>
    <dbReference type="NCBI Taxonomy" id="2874970"/>
    <lineage>
        <taxon>Eukaryota</taxon>
        <taxon>Sar</taxon>
        <taxon>Stramenopiles</taxon>
        <taxon>Oomycota</taxon>
        <taxon>Peronosporomycetes</taxon>
        <taxon>Peronosporales</taxon>
        <taxon>Peronosporaceae</taxon>
        <taxon>Peronospora</taxon>
    </lineage>
</organism>
<feature type="region of interest" description="Disordered" evidence="1">
    <location>
        <begin position="1"/>
        <end position="22"/>
    </location>
</feature>
<sequence length="71" mass="8046">MDTQRERPVPVGGKSPASLPVDAELELLRALEEEISKEAKSGKEKKTTEEHEKKVPFLDEDDDDYEDSDED</sequence>
<evidence type="ECO:0000256" key="1">
    <source>
        <dbReference type="SAM" id="MobiDB-lite"/>
    </source>
</evidence>
<dbReference type="EMBL" id="CAKLBY020000065">
    <property type="protein sequence ID" value="CAK7922056.1"/>
    <property type="molecule type" value="Genomic_DNA"/>
</dbReference>
<comment type="caution">
    <text evidence="2">The sequence shown here is derived from an EMBL/GenBank/DDBJ whole genome shotgun (WGS) entry which is preliminary data.</text>
</comment>
<feature type="region of interest" description="Disordered" evidence="1">
    <location>
        <begin position="36"/>
        <end position="71"/>
    </location>
</feature>